<evidence type="ECO:0000256" key="6">
    <source>
        <dbReference type="ARBA" id="ARBA00022842"/>
    </source>
</evidence>
<comment type="caution">
    <text evidence="13">The sequence shown here is derived from an EMBL/GenBank/DDBJ whole genome shotgun (WGS) entry which is preliminary data.</text>
</comment>
<organism evidence="13 14">
    <name type="scientific">Candidatus Nomurabacteria bacterium RIFCSPHIGHO2_02_FULL_38_15</name>
    <dbReference type="NCBI Taxonomy" id="1801752"/>
    <lineage>
        <taxon>Bacteria</taxon>
        <taxon>Candidatus Nomuraibacteriota</taxon>
    </lineage>
</organism>
<evidence type="ECO:0000313" key="14">
    <source>
        <dbReference type="Proteomes" id="UP000179686"/>
    </source>
</evidence>
<dbReference type="EMBL" id="MFUC01000018">
    <property type="protein sequence ID" value="OGI71858.1"/>
    <property type="molecule type" value="Genomic_DNA"/>
</dbReference>
<dbReference type="PANTHER" id="PTHR42785:SF1">
    <property type="entry name" value="DNA TOPOISOMERASE"/>
    <property type="match status" value="1"/>
</dbReference>
<evidence type="ECO:0000256" key="5">
    <source>
        <dbReference type="ARBA" id="ARBA00022833"/>
    </source>
</evidence>
<dbReference type="SMART" id="SM00493">
    <property type="entry name" value="TOPRIM"/>
    <property type="match status" value="1"/>
</dbReference>
<feature type="domain" description="Toprim" evidence="11">
    <location>
        <begin position="1"/>
        <end position="115"/>
    </location>
</feature>
<dbReference type="InterPro" id="IPR005733">
    <property type="entry name" value="TopoI_bac-type"/>
</dbReference>
<dbReference type="GO" id="GO:0006265">
    <property type="term" value="P:DNA topological change"/>
    <property type="evidence" value="ECO:0007669"/>
    <property type="project" value="UniProtKB-UniRule"/>
</dbReference>
<dbReference type="CDD" id="cd03363">
    <property type="entry name" value="TOPRIM_TopoIA_TopoI"/>
    <property type="match status" value="1"/>
</dbReference>
<dbReference type="InterPro" id="IPR013498">
    <property type="entry name" value="Topo_IA_Znf"/>
</dbReference>
<name>A0A1F6VQE6_9BACT</name>
<evidence type="ECO:0000256" key="10">
    <source>
        <dbReference type="HAMAP-Rule" id="MF_00952"/>
    </source>
</evidence>
<dbReference type="Proteomes" id="UP000179686">
    <property type="component" value="Unassembled WGS sequence"/>
</dbReference>
<dbReference type="InterPro" id="IPR000380">
    <property type="entry name" value="Topo_IA"/>
</dbReference>
<dbReference type="CDD" id="cd00186">
    <property type="entry name" value="TOP1Ac"/>
    <property type="match status" value="1"/>
</dbReference>
<dbReference type="Pfam" id="PF13368">
    <property type="entry name" value="Toprim_C_rpt"/>
    <property type="match status" value="2"/>
</dbReference>
<dbReference type="InterPro" id="IPR023406">
    <property type="entry name" value="Topo_IA_AS"/>
</dbReference>
<keyword evidence="4" id="KW-0863">Zinc-finger</keyword>
<dbReference type="InterPro" id="IPR013825">
    <property type="entry name" value="Topo_IA_cen_sub2"/>
</dbReference>
<evidence type="ECO:0000256" key="2">
    <source>
        <dbReference type="ARBA" id="ARBA00009446"/>
    </source>
</evidence>
<dbReference type="InterPro" id="IPR025589">
    <property type="entry name" value="Toprim_C_rpt"/>
</dbReference>
<proteinExistence type="inferred from homology"/>
<keyword evidence="6" id="KW-0460">Magnesium</keyword>
<feature type="active site" description="O-(5'-phospho-DNA)-tyrosine intermediate" evidence="10">
    <location>
        <position position="288"/>
    </location>
</feature>
<keyword evidence="3" id="KW-0479">Metal-binding</keyword>
<feature type="region of interest" description="Interaction with DNA" evidence="10">
    <location>
        <begin position="165"/>
        <end position="170"/>
    </location>
</feature>
<comment type="function">
    <text evidence="10">Releases the supercoiling and torsional tension of DNA, which is introduced during the DNA replication and transcription, by transiently cleaving and rejoining one strand of the DNA duplex. Introduces a single-strand break via transesterification at a target site in duplex DNA. The scissile phosphodiester is attacked by the catalytic tyrosine of the enzyme, resulting in the formation of a DNA-(5'-phosphotyrosyl)-enzyme intermediate and the expulsion of a 3'-OH DNA strand. The free DNA strand then undergoes passage around the unbroken strand, thus removing DNA supercoils. Finally, in the religation step, the DNA 3'-OH attacks the covalent intermediate to expel the active-site tyrosine and restore the DNA phosphodiester backbone.</text>
</comment>
<dbReference type="InterPro" id="IPR013824">
    <property type="entry name" value="Topo_IA_cen_sub1"/>
</dbReference>
<evidence type="ECO:0000256" key="3">
    <source>
        <dbReference type="ARBA" id="ARBA00022723"/>
    </source>
</evidence>
<feature type="site" description="Interaction with DNA" evidence="10">
    <location>
        <position position="31"/>
    </location>
</feature>
<dbReference type="SUPFAM" id="SSF56712">
    <property type="entry name" value="Prokaryotic type I DNA topoisomerase"/>
    <property type="match status" value="1"/>
</dbReference>
<dbReference type="PROSITE" id="PS00396">
    <property type="entry name" value="TOPO_IA_1"/>
    <property type="match status" value="1"/>
</dbReference>
<feature type="site" description="Interaction with DNA" evidence="10">
    <location>
        <position position="145"/>
    </location>
</feature>
<comment type="catalytic activity">
    <reaction evidence="1 10">
        <text>ATP-independent breakage of single-stranded DNA, followed by passage and rejoining.</text>
        <dbReference type="EC" id="5.6.2.1"/>
    </reaction>
</comment>
<dbReference type="PRINTS" id="PR00417">
    <property type="entry name" value="PRTPISMRASEI"/>
</dbReference>
<evidence type="ECO:0000256" key="4">
    <source>
        <dbReference type="ARBA" id="ARBA00022771"/>
    </source>
</evidence>
<dbReference type="Pfam" id="PF01751">
    <property type="entry name" value="Toprim"/>
    <property type="match status" value="1"/>
</dbReference>
<dbReference type="Gene3D" id="3.30.65.10">
    <property type="entry name" value="Bacterial Topoisomerase I, domain 1"/>
    <property type="match status" value="1"/>
</dbReference>
<feature type="site" description="Interaction with DNA" evidence="10">
    <location>
        <position position="157"/>
    </location>
</feature>
<dbReference type="Pfam" id="PF01396">
    <property type="entry name" value="Zn_ribbon_Top1"/>
    <property type="match status" value="1"/>
</dbReference>
<feature type="site" description="Interaction with DNA" evidence="10">
    <location>
        <position position="472"/>
    </location>
</feature>
<dbReference type="InterPro" id="IPR028612">
    <property type="entry name" value="Topoisom_1_IA"/>
</dbReference>
<keyword evidence="5" id="KW-0862">Zinc</keyword>
<reference evidence="13 14" key="1">
    <citation type="journal article" date="2016" name="Nat. Commun.">
        <title>Thousands of microbial genomes shed light on interconnected biogeochemical processes in an aquifer system.</title>
        <authorList>
            <person name="Anantharaman K."/>
            <person name="Brown C.T."/>
            <person name="Hug L.A."/>
            <person name="Sharon I."/>
            <person name="Castelle C.J."/>
            <person name="Probst A.J."/>
            <person name="Thomas B.C."/>
            <person name="Singh A."/>
            <person name="Wilkins M.J."/>
            <person name="Karaoz U."/>
            <person name="Brodie E.L."/>
            <person name="Williams K.H."/>
            <person name="Hubbard S.S."/>
            <person name="Banfield J.F."/>
        </authorList>
    </citation>
    <scope>NUCLEOTIDE SEQUENCE [LARGE SCALE GENOMIC DNA]</scope>
</reference>
<evidence type="ECO:0000259" key="11">
    <source>
        <dbReference type="PROSITE" id="PS50880"/>
    </source>
</evidence>
<protein>
    <recommendedName>
        <fullName evidence="10">DNA topoisomerase 1</fullName>
        <ecNumber evidence="10">5.6.2.1</ecNumber>
    </recommendedName>
    <alternativeName>
        <fullName evidence="10">DNA topoisomerase I</fullName>
    </alternativeName>
</protein>
<feature type="site" description="Interaction with DNA" evidence="10">
    <location>
        <position position="142"/>
    </location>
</feature>
<gene>
    <name evidence="10" type="primary">topA</name>
    <name evidence="13" type="ORF">A3J61_00740</name>
</gene>
<evidence type="ECO:0000256" key="9">
    <source>
        <dbReference type="ARBA" id="ARBA00023235"/>
    </source>
</evidence>
<dbReference type="EC" id="5.6.2.1" evidence="10"/>
<evidence type="ECO:0000259" key="12">
    <source>
        <dbReference type="PROSITE" id="PS52039"/>
    </source>
</evidence>
<comment type="subunit">
    <text evidence="10">Monomer.</text>
</comment>
<dbReference type="HAMAP" id="MF_00952">
    <property type="entry name" value="Topoisom_1_prok"/>
    <property type="match status" value="1"/>
</dbReference>
<dbReference type="AlphaFoldDB" id="A0A1F6VQE6"/>
<keyword evidence="9 10" id="KW-0413">Isomerase</keyword>
<comment type="similarity">
    <text evidence="2 10">Belongs to the type IA topoisomerase family.</text>
</comment>
<keyword evidence="8 10" id="KW-0238">DNA-binding</keyword>
<dbReference type="Gene3D" id="1.10.290.10">
    <property type="entry name" value="Topoisomerase I, domain 4"/>
    <property type="match status" value="1"/>
</dbReference>
<dbReference type="NCBIfam" id="TIGR01051">
    <property type="entry name" value="topA_bact"/>
    <property type="match status" value="1"/>
</dbReference>
<feature type="site" description="Interaction with DNA" evidence="10">
    <location>
        <position position="141"/>
    </location>
</feature>
<dbReference type="InterPro" id="IPR034149">
    <property type="entry name" value="TOPRIM_TopoI"/>
</dbReference>
<feature type="domain" description="Topo IA-type catalytic" evidence="12">
    <location>
        <begin position="131"/>
        <end position="544"/>
    </location>
</feature>
<evidence type="ECO:0000256" key="7">
    <source>
        <dbReference type="ARBA" id="ARBA00023029"/>
    </source>
</evidence>
<dbReference type="InterPro" id="IPR003601">
    <property type="entry name" value="Topo_IA_2"/>
</dbReference>
<dbReference type="PANTHER" id="PTHR42785">
    <property type="entry name" value="DNA TOPOISOMERASE, TYPE IA, CORE"/>
    <property type="match status" value="1"/>
</dbReference>
<evidence type="ECO:0000256" key="1">
    <source>
        <dbReference type="ARBA" id="ARBA00000213"/>
    </source>
</evidence>
<dbReference type="InterPro" id="IPR013826">
    <property type="entry name" value="Topo_IA_cen_sub3"/>
</dbReference>
<dbReference type="Pfam" id="PF01131">
    <property type="entry name" value="Topoisom_bac"/>
    <property type="match status" value="1"/>
</dbReference>
<dbReference type="STRING" id="1801752.A3J61_00740"/>
<keyword evidence="7 10" id="KW-0799">Topoisomerase</keyword>
<evidence type="ECO:0000313" key="13">
    <source>
        <dbReference type="EMBL" id="OGI71858.1"/>
    </source>
</evidence>
<dbReference type="SMART" id="SM00437">
    <property type="entry name" value="TOP1Ac"/>
    <property type="match status" value="1"/>
</dbReference>
<dbReference type="GO" id="GO:0005694">
    <property type="term" value="C:chromosome"/>
    <property type="evidence" value="ECO:0007669"/>
    <property type="project" value="InterPro"/>
</dbReference>
<dbReference type="Gene3D" id="3.40.50.140">
    <property type="match status" value="1"/>
</dbReference>
<dbReference type="Gene3D" id="1.10.460.10">
    <property type="entry name" value="Topoisomerase I, domain 2"/>
    <property type="match status" value="1"/>
</dbReference>
<dbReference type="InterPro" id="IPR003602">
    <property type="entry name" value="Topo_IA_DNA-bd_dom"/>
</dbReference>
<dbReference type="InterPro" id="IPR006171">
    <property type="entry name" value="TOPRIM_dom"/>
</dbReference>
<dbReference type="GO" id="GO:0003677">
    <property type="term" value="F:DNA binding"/>
    <property type="evidence" value="ECO:0007669"/>
    <property type="project" value="UniProtKB-KW"/>
</dbReference>
<dbReference type="SMART" id="SM00436">
    <property type="entry name" value="TOP1Bc"/>
    <property type="match status" value="1"/>
</dbReference>
<feature type="site" description="Interaction with DNA" evidence="10">
    <location>
        <position position="150"/>
    </location>
</feature>
<dbReference type="PROSITE" id="PS50880">
    <property type="entry name" value="TOPRIM"/>
    <property type="match status" value="1"/>
</dbReference>
<dbReference type="InterPro" id="IPR023405">
    <property type="entry name" value="Topo_IA_core_domain"/>
</dbReference>
<sequence>MKLLIVESPSKAKTIEKYLDGEYVVRASVGHVRDLPSSNKKAIDIPAGFIPYYEISKGKDKVVRELQTLAEGASEILLATDPDREGEAISWHLNELLKEDKKITKNIKRVAFNEITKEAILEALKNPREIDANLVKAQEARRVLDRLVGYDLSGLIWKKVRYGLSAGRVQSPALRILCEREREINAFIPETYFVLEADLQKLVSPKDTIKFTYDEELRDKKIAEQIITFAETENWQITDVKQTEAKRATRAPFTTSTLQQTASTRLGFSPSRTMQVAQKLYEAGHITYMRTDSTNLGKQSLEQINKVVKKEFGNEHAEIKEYKTKNKNAQEAHEAIRPTHIEKKLVGNNPEQKALYDLIWRRTVASQMKDAKILRTKISAKTASMPNNFSTNGSTTLYLGWLLCDTGAKGEEVELPIYTVGGILKLIEARNIEKQTEPPNRYSEAGLVKELEARGIGRPSTYASIISTILAREYVEKYPPPTGKALKPTDTGMVVSQFLEDHFIKYIGDDFTAEMENELDEIASGDRDYTKTLTDFYGPFQKDLKEKEGMDKLTTIEDADQKWKCPKCGSSMIIKLGRGGKFMSCSNYPECDGALMIDGVEIKKDEPIGIDPQTQLPIYVLVGRFGPYVQLGKKVKKTKEKRKVKGEKAEKQDKPRMASIPKTVPLDNVTVEMALKYLSIPRTLGINPKNDKEVIATTGRFGPYVACDGEFRSIKAKAPFDVYTITLADALALLAEEKKPRGFAKKKAN</sequence>
<accession>A0A1F6VQE6</accession>
<dbReference type="InterPro" id="IPR013497">
    <property type="entry name" value="Topo_IA_cen"/>
</dbReference>
<dbReference type="GO" id="GO:0008270">
    <property type="term" value="F:zinc ion binding"/>
    <property type="evidence" value="ECO:0007669"/>
    <property type="project" value="UniProtKB-KW"/>
</dbReference>
<dbReference type="PROSITE" id="PS52039">
    <property type="entry name" value="TOPO_IA_2"/>
    <property type="match status" value="1"/>
</dbReference>
<dbReference type="Gene3D" id="2.70.20.10">
    <property type="entry name" value="Topoisomerase I, domain 3"/>
    <property type="match status" value="1"/>
</dbReference>
<feature type="site" description="Interaction with DNA" evidence="10">
    <location>
        <position position="290"/>
    </location>
</feature>
<dbReference type="GO" id="GO:0003917">
    <property type="term" value="F:DNA topoisomerase type I (single strand cut, ATP-independent) activity"/>
    <property type="evidence" value="ECO:0007669"/>
    <property type="project" value="UniProtKB-UniRule"/>
</dbReference>
<evidence type="ECO:0000256" key="8">
    <source>
        <dbReference type="ARBA" id="ARBA00023125"/>
    </source>
</evidence>